<name>A0A4R0RGK1_9APHY</name>
<gene>
    <name evidence="1" type="ORF">EIP91_012294</name>
</gene>
<keyword evidence="2" id="KW-1185">Reference proteome</keyword>
<reference evidence="1 2" key="1">
    <citation type="submission" date="2018-11" db="EMBL/GenBank/DDBJ databases">
        <title>Genome assembly of Steccherinum ochraceum LE-BIN_3174, the white-rot fungus of the Steccherinaceae family (The Residual Polyporoid clade, Polyporales, Basidiomycota).</title>
        <authorList>
            <person name="Fedorova T.V."/>
            <person name="Glazunova O.A."/>
            <person name="Landesman E.O."/>
            <person name="Moiseenko K.V."/>
            <person name="Psurtseva N.V."/>
            <person name="Savinova O.S."/>
            <person name="Shakhova N.V."/>
            <person name="Tyazhelova T.V."/>
            <person name="Vasina D.V."/>
        </authorList>
    </citation>
    <scope>NUCLEOTIDE SEQUENCE [LARGE SCALE GENOMIC DNA]</scope>
    <source>
        <strain evidence="1 2">LE-BIN_3174</strain>
    </source>
</reference>
<dbReference type="Proteomes" id="UP000292702">
    <property type="component" value="Unassembled WGS sequence"/>
</dbReference>
<protein>
    <submittedName>
        <fullName evidence="1">Uncharacterized protein</fullName>
    </submittedName>
</protein>
<dbReference type="AlphaFoldDB" id="A0A4R0RGK1"/>
<organism evidence="1 2">
    <name type="scientific">Steccherinum ochraceum</name>
    <dbReference type="NCBI Taxonomy" id="92696"/>
    <lineage>
        <taxon>Eukaryota</taxon>
        <taxon>Fungi</taxon>
        <taxon>Dikarya</taxon>
        <taxon>Basidiomycota</taxon>
        <taxon>Agaricomycotina</taxon>
        <taxon>Agaricomycetes</taxon>
        <taxon>Polyporales</taxon>
        <taxon>Steccherinaceae</taxon>
        <taxon>Steccherinum</taxon>
    </lineage>
</organism>
<evidence type="ECO:0000313" key="2">
    <source>
        <dbReference type="Proteomes" id="UP000292702"/>
    </source>
</evidence>
<comment type="caution">
    <text evidence="1">The sequence shown here is derived from an EMBL/GenBank/DDBJ whole genome shotgun (WGS) entry which is preliminary data.</text>
</comment>
<sequence>MTLAMIVEGGAAAHCSSSGDSRHTTILSLSVEIYEHVVKIDETAGDALEDAASAARLAQAARDLLHSLDSDVVEDHDGLRLEIEVPPFGFNEDAHIAAFDEDIDKALEGYSLENTVDWDTYDPYTDPWSLISDSNALDIEYEEPELAGDDNTSIATVLDGSQLATH</sequence>
<proteinExistence type="predicted"/>
<evidence type="ECO:0000313" key="1">
    <source>
        <dbReference type="EMBL" id="TCD67540.1"/>
    </source>
</evidence>
<accession>A0A4R0RGK1</accession>
<dbReference type="EMBL" id="RWJN01000094">
    <property type="protein sequence ID" value="TCD67540.1"/>
    <property type="molecule type" value="Genomic_DNA"/>
</dbReference>